<comment type="caution">
    <text evidence="1">The sequence shown here is derived from an EMBL/GenBank/DDBJ whole genome shotgun (WGS) entry which is preliminary data.</text>
</comment>
<reference evidence="1 2" key="1">
    <citation type="submission" date="2018-10" db="EMBL/GenBank/DDBJ databases">
        <title>Sinomicrobium pectinilyticum sp. nov., a pectinase-producing bacterium isolated from alkaline and saline soil, and emended description of the genus Sinomicrobium.</title>
        <authorList>
            <person name="Cheng B."/>
            <person name="Li C."/>
            <person name="Lai Q."/>
            <person name="Du M."/>
            <person name="Shao Z."/>
            <person name="Xu P."/>
            <person name="Yang C."/>
        </authorList>
    </citation>
    <scope>NUCLEOTIDE SEQUENCE [LARGE SCALE GENOMIC DNA]</scope>
    <source>
        <strain evidence="1 2">5DNS001</strain>
    </source>
</reference>
<dbReference type="Proteomes" id="UP000267469">
    <property type="component" value="Unassembled WGS sequence"/>
</dbReference>
<organism evidence="1 2">
    <name type="scientific">Sinomicrobium pectinilyticum</name>
    <dbReference type="NCBI Taxonomy" id="1084421"/>
    <lineage>
        <taxon>Bacteria</taxon>
        <taxon>Pseudomonadati</taxon>
        <taxon>Bacteroidota</taxon>
        <taxon>Flavobacteriia</taxon>
        <taxon>Flavobacteriales</taxon>
        <taxon>Flavobacteriaceae</taxon>
        <taxon>Sinomicrobium</taxon>
    </lineage>
</organism>
<accession>A0A3N0EA16</accession>
<dbReference type="AlphaFoldDB" id="A0A3N0EA16"/>
<name>A0A3N0EA16_SINP1</name>
<evidence type="ECO:0000313" key="1">
    <source>
        <dbReference type="EMBL" id="RNL84674.1"/>
    </source>
</evidence>
<proteinExistence type="predicted"/>
<dbReference type="RefSeq" id="WP_123216521.1">
    <property type="nucleotide sequence ID" value="NZ_RJTM01000094.1"/>
</dbReference>
<dbReference type="EMBL" id="RJTM01000094">
    <property type="protein sequence ID" value="RNL84674.1"/>
    <property type="molecule type" value="Genomic_DNA"/>
</dbReference>
<dbReference type="OrthoDB" id="1495423at2"/>
<evidence type="ECO:0000313" key="2">
    <source>
        <dbReference type="Proteomes" id="UP000267469"/>
    </source>
</evidence>
<protein>
    <submittedName>
        <fullName evidence="1">Uncharacterized protein</fullName>
    </submittedName>
</protein>
<sequence length="111" mass="12773">MPIAHCFVKRQDIPRTLLDTMVREWGMRIGVAEKDICINLVSNFLQAGKSYEVMVNLYLPTLWAEEDILNIQQNLLEILSENLRVGKKDIFIMTSMIRPGHVVEDGQTIGW</sequence>
<gene>
    <name evidence="1" type="ORF">ED312_13375</name>
</gene>
<keyword evidence="2" id="KW-1185">Reference proteome</keyword>